<keyword evidence="2" id="KW-0808">Transferase</keyword>
<dbReference type="GO" id="GO:0016301">
    <property type="term" value="F:kinase activity"/>
    <property type="evidence" value="ECO:0007669"/>
    <property type="project" value="UniProtKB-KW"/>
</dbReference>
<keyword evidence="3" id="KW-1185">Reference proteome</keyword>
<feature type="region of interest" description="Disordered" evidence="1">
    <location>
        <begin position="393"/>
        <end position="445"/>
    </location>
</feature>
<proteinExistence type="predicted"/>
<evidence type="ECO:0000313" key="3">
    <source>
        <dbReference type="Proteomes" id="UP001607303"/>
    </source>
</evidence>
<reference evidence="2 3" key="1">
    <citation type="journal article" date="2024" name="Ann. Entomol. Soc. Am.">
        <title>Genomic analyses of the southern and eastern yellowjacket wasps (Hymenoptera: Vespidae) reveal evolutionary signatures of social life.</title>
        <authorList>
            <person name="Catto M.A."/>
            <person name="Caine P.B."/>
            <person name="Orr S.E."/>
            <person name="Hunt B.G."/>
            <person name="Goodisman M.A.D."/>
        </authorList>
    </citation>
    <scope>NUCLEOTIDE SEQUENCE [LARGE SCALE GENOMIC DNA]</scope>
    <source>
        <strain evidence="2">232</strain>
        <tissue evidence="2">Head and thorax</tissue>
    </source>
</reference>
<sequence>MREVEEHKSRNKTIDRSLSKYLSRARELRTPRSNVERCFQWGTVTLTLESVSLQIIRIMGCKWGRMVPLRQQPRTLTVFESLPSFYTPLEPTFSSSEITSSIIKNHDKTYCAMGIPVEGNFEELATTVDDSAYLRVFDRFSKDPTPNSTISANRLSYQVHMTRKEVTYEIMPPPSNTYSPVKNSNFWQRVNFPHKPSFLLGPHDARRCGTPKRATSTEFFLETEICIRITCCAKRWHAETCHFQDHMLCEEVARRNVPLPGKLLSPVNCSNFWRNENFSWKRRFVLGSHVVRRGGTPKRATSTENFSWKSRRNPDATQTQPRRNPDATQTQPRHNPDATQTQPRRNPDATQTQTEFCIRITRYAKRWHAETCHFHVSYCLLLTLQISGEARIFPGNPDATQTQPRRNPDATQTQPRRNPDATQTQPKHNPDATQTQPRRNPDATQTQTEFCIRITRCAKRWHAETCHFHVSYCLLLNVRISGEARIFPGNGDLY</sequence>
<gene>
    <name evidence="2" type="ORF">V1477_016988</name>
</gene>
<protein>
    <submittedName>
        <fullName evidence="2">Serine/threonine-protein kinase samkC</fullName>
    </submittedName>
</protein>
<comment type="caution">
    <text evidence="2">The sequence shown here is derived from an EMBL/GenBank/DDBJ whole genome shotgun (WGS) entry which is preliminary data.</text>
</comment>
<feature type="compositionally biased region" description="Polar residues" evidence="1">
    <location>
        <begin position="315"/>
        <end position="352"/>
    </location>
</feature>
<feature type="compositionally biased region" description="Polar residues" evidence="1">
    <location>
        <begin position="299"/>
        <end position="308"/>
    </location>
</feature>
<evidence type="ECO:0000313" key="2">
    <source>
        <dbReference type="EMBL" id="KAL2727712.1"/>
    </source>
</evidence>
<keyword evidence="2" id="KW-0418">Kinase</keyword>
<dbReference type="Proteomes" id="UP001607303">
    <property type="component" value="Unassembled WGS sequence"/>
</dbReference>
<feature type="compositionally biased region" description="Polar residues" evidence="1">
    <location>
        <begin position="398"/>
        <end position="445"/>
    </location>
</feature>
<evidence type="ECO:0000256" key="1">
    <source>
        <dbReference type="SAM" id="MobiDB-lite"/>
    </source>
</evidence>
<organism evidence="2 3">
    <name type="scientific">Vespula maculifrons</name>
    <name type="common">Eastern yellow jacket</name>
    <name type="synonym">Wasp</name>
    <dbReference type="NCBI Taxonomy" id="7453"/>
    <lineage>
        <taxon>Eukaryota</taxon>
        <taxon>Metazoa</taxon>
        <taxon>Ecdysozoa</taxon>
        <taxon>Arthropoda</taxon>
        <taxon>Hexapoda</taxon>
        <taxon>Insecta</taxon>
        <taxon>Pterygota</taxon>
        <taxon>Neoptera</taxon>
        <taxon>Endopterygota</taxon>
        <taxon>Hymenoptera</taxon>
        <taxon>Apocrita</taxon>
        <taxon>Aculeata</taxon>
        <taxon>Vespoidea</taxon>
        <taxon>Vespidae</taxon>
        <taxon>Vespinae</taxon>
        <taxon>Vespula</taxon>
    </lineage>
</organism>
<dbReference type="AlphaFoldDB" id="A0ABD2B4R9"/>
<accession>A0ABD2B4R9</accession>
<feature type="region of interest" description="Disordered" evidence="1">
    <location>
        <begin position="293"/>
        <end position="352"/>
    </location>
</feature>
<dbReference type="EMBL" id="JAYRBN010000100">
    <property type="protein sequence ID" value="KAL2727712.1"/>
    <property type="molecule type" value="Genomic_DNA"/>
</dbReference>
<name>A0ABD2B4R9_VESMC</name>